<name>A0A9D1F3V4_9FIRM</name>
<feature type="domain" description="Beta-lactamase class A catalytic" evidence="3">
    <location>
        <begin position="121"/>
        <end position="332"/>
    </location>
</feature>
<reference evidence="4" key="1">
    <citation type="submission" date="2020-10" db="EMBL/GenBank/DDBJ databases">
        <authorList>
            <person name="Gilroy R."/>
        </authorList>
    </citation>
    <scope>NUCLEOTIDE SEQUENCE</scope>
    <source>
        <strain evidence="4">CHK178-757</strain>
    </source>
</reference>
<dbReference type="InterPro" id="IPR000871">
    <property type="entry name" value="Beta-lactam_class-A"/>
</dbReference>
<dbReference type="GO" id="GO:0030655">
    <property type="term" value="P:beta-lactam antibiotic catabolic process"/>
    <property type="evidence" value="ECO:0007669"/>
    <property type="project" value="InterPro"/>
</dbReference>
<sequence length="359" mass="39233">MDERKRYRNIQKRRRKKQMIRGFAIAGLTMVCIFSAAAAIWARELGDNDQAQAVSAAVSGIDAAAEGGGEESDTAAGAENIESSSTAGQTETEALTETPEALADLETEIDSILSQTDGIWSIHVKNLETGESLSMNNQRMYAASLIKLFVMEASYVYMDTLESNTSGYEILADGTQIAVDDQVDELLTAMIEQSDNESYNELVRLESDADSFSEGCQIINDYLETTEYEDTRLYHTLSPSNTESESISDIKNHTSVEDCGALLEKIYNGTCVSEEASGEMLQLLLNQQSVSKIPEGVPEGIQVANKTGETDDSQHDAAIVFGEETDYILCIMSSECSDQSQAISVIQTISQTVYEYLNP</sequence>
<evidence type="ECO:0000313" key="5">
    <source>
        <dbReference type="Proteomes" id="UP000823927"/>
    </source>
</evidence>
<protein>
    <submittedName>
        <fullName evidence="4">Serine hydrolase</fullName>
    </submittedName>
</protein>
<reference evidence="4" key="2">
    <citation type="journal article" date="2021" name="PeerJ">
        <title>Extensive microbial diversity within the chicken gut microbiome revealed by metagenomics and culture.</title>
        <authorList>
            <person name="Gilroy R."/>
            <person name="Ravi A."/>
            <person name="Getino M."/>
            <person name="Pursley I."/>
            <person name="Horton D.L."/>
            <person name="Alikhan N.F."/>
            <person name="Baker D."/>
            <person name="Gharbi K."/>
            <person name="Hall N."/>
            <person name="Watson M."/>
            <person name="Adriaenssens E.M."/>
            <person name="Foster-Nyarko E."/>
            <person name="Jarju S."/>
            <person name="Secka A."/>
            <person name="Antonio M."/>
            <person name="Oren A."/>
            <person name="Chaudhuri R.R."/>
            <person name="La Ragione R."/>
            <person name="Hildebrand F."/>
            <person name="Pallen M.J."/>
        </authorList>
    </citation>
    <scope>NUCLEOTIDE SEQUENCE</scope>
    <source>
        <strain evidence="4">CHK178-757</strain>
    </source>
</reference>
<evidence type="ECO:0000256" key="2">
    <source>
        <dbReference type="SAM" id="Phobius"/>
    </source>
</evidence>
<dbReference type="SUPFAM" id="SSF56601">
    <property type="entry name" value="beta-lactamase/transpeptidase-like"/>
    <property type="match status" value="1"/>
</dbReference>
<dbReference type="GO" id="GO:0046677">
    <property type="term" value="P:response to antibiotic"/>
    <property type="evidence" value="ECO:0007669"/>
    <property type="project" value="InterPro"/>
</dbReference>
<gene>
    <name evidence="4" type="ORF">IAB46_05150</name>
</gene>
<keyword evidence="4" id="KW-0378">Hydrolase</keyword>
<evidence type="ECO:0000256" key="1">
    <source>
        <dbReference type="SAM" id="MobiDB-lite"/>
    </source>
</evidence>
<keyword evidence="2" id="KW-0472">Membrane</keyword>
<evidence type="ECO:0000259" key="3">
    <source>
        <dbReference type="Pfam" id="PF13354"/>
    </source>
</evidence>
<feature type="transmembrane region" description="Helical" evidence="2">
    <location>
        <begin position="20"/>
        <end position="42"/>
    </location>
</feature>
<keyword evidence="2" id="KW-0812">Transmembrane</keyword>
<evidence type="ECO:0000313" key="4">
    <source>
        <dbReference type="EMBL" id="HIS46946.1"/>
    </source>
</evidence>
<keyword evidence="2" id="KW-1133">Transmembrane helix</keyword>
<dbReference type="PANTHER" id="PTHR35333">
    <property type="entry name" value="BETA-LACTAMASE"/>
    <property type="match status" value="1"/>
</dbReference>
<dbReference type="GO" id="GO:0008800">
    <property type="term" value="F:beta-lactamase activity"/>
    <property type="evidence" value="ECO:0007669"/>
    <property type="project" value="InterPro"/>
</dbReference>
<dbReference type="AlphaFoldDB" id="A0A9D1F3V4"/>
<accession>A0A9D1F3V4</accession>
<dbReference type="Proteomes" id="UP000823927">
    <property type="component" value="Unassembled WGS sequence"/>
</dbReference>
<proteinExistence type="predicted"/>
<dbReference type="EMBL" id="DVIT01000019">
    <property type="protein sequence ID" value="HIS46946.1"/>
    <property type="molecule type" value="Genomic_DNA"/>
</dbReference>
<dbReference type="Gene3D" id="3.40.710.10">
    <property type="entry name" value="DD-peptidase/beta-lactamase superfamily"/>
    <property type="match status" value="1"/>
</dbReference>
<organism evidence="4 5">
    <name type="scientific">Candidatus Scybalocola faecigallinarum</name>
    <dbReference type="NCBI Taxonomy" id="2840941"/>
    <lineage>
        <taxon>Bacteria</taxon>
        <taxon>Bacillati</taxon>
        <taxon>Bacillota</taxon>
        <taxon>Clostridia</taxon>
        <taxon>Lachnospirales</taxon>
        <taxon>Lachnospiraceae</taxon>
        <taxon>Lachnospiraceae incertae sedis</taxon>
        <taxon>Candidatus Scybalocola (ex Gilroy et al. 2021)</taxon>
    </lineage>
</organism>
<dbReference type="PANTHER" id="PTHR35333:SF3">
    <property type="entry name" value="BETA-LACTAMASE-TYPE TRANSPEPTIDASE FOLD CONTAINING PROTEIN"/>
    <property type="match status" value="1"/>
</dbReference>
<dbReference type="InterPro" id="IPR045155">
    <property type="entry name" value="Beta-lactam_cat"/>
</dbReference>
<dbReference type="InterPro" id="IPR012338">
    <property type="entry name" value="Beta-lactam/transpept-like"/>
</dbReference>
<dbReference type="Pfam" id="PF13354">
    <property type="entry name" value="Beta-lactamase2"/>
    <property type="match status" value="1"/>
</dbReference>
<feature type="region of interest" description="Disordered" evidence="1">
    <location>
        <begin position="64"/>
        <end position="97"/>
    </location>
</feature>
<comment type="caution">
    <text evidence="4">The sequence shown here is derived from an EMBL/GenBank/DDBJ whole genome shotgun (WGS) entry which is preliminary data.</text>
</comment>